<gene>
    <name evidence="1" type="ORF">VIBNISOn1_1840078</name>
</gene>
<evidence type="ECO:0000313" key="2">
    <source>
        <dbReference type="Proteomes" id="UP000018211"/>
    </source>
</evidence>
<dbReference type="EMBL" id="CAOF01000095">
    <property type="protein sequence ID" value="CCO46695.1"/>
    <property type="molecule type" value="Genomic_DNA"/>
</dbReference>
<proteinExistence type="predicted"/>
<protein>
    <submittedName>
        <fullName evidence="1">Uncharacterized protein</fullName>
    </submittedName>
</protein>
<evidence type="ECO:0000313" key="1">
    <source>
        <dbReference type="EMBL" id="CCO46695.1"/>
    </source>
</evidence>
<dbReference type="Proteomes" id="UP000018211">
    <property type="component" value="Unassembled WGS sequence"/>
</dbReference>
<dbReference type="RefSeq" id="WP_022611753.1">
    <property type="nucleotide sequence ID" value="NZ_LK391965.1"/>
</dbReference>
<sequence>MRNFFAEIMKLVTRPDFRSNSAVTRAMHEEFADAQLLIGAQAQMAKKLNQYRQKGRYGWWREEVCTIDELYSYRKKALDDNDHTSVLIFTSMIAAREAHRELVKSQEGECGE</sequence>
<reference evidence="1 2" key="1">
    <citation type="journal article" date="2013" name="ISME J.">
        <title>Comparative genomics of pathogenic lineages of Vibrio nigripulchritudo identifies virulence-associated traits.</title>
        <authorList>
            <person name="Goudenege D."/>
            <person name="Labreuche Y."/>
            <person name="Krin E."/>
            <person name="Ansquer D."/>
            <person name="Mangenot S."/>
            <person name="Calteau A."/>
            <person name="Medigue C."/>
            <person name="Mazel D."/>
            <person name="Polz M.F."/>
            <person name="Le Roux F."/>
        </authorList>
    </citation>
    <scope>NUCLEOTIDE SEQUENCE [LARGE SCALE GENOMIC DNA]</scope>
    <source>
        <strain evidence="1 2">SOn1</strain>
    </source>
</reference>
<organism evidence="1 2">
    <name type="scientific">Vibrio nigripulchritudo SOn1</name>
    <dbReference type="NCBI Taxonomy" id="1238450"/>
    <lineage>
        <taxon>Bacteria</taxon>
        <taxon>Pseudomonadati</taxon>
        <taxon>Pseudomonadota</taxon>
        <taxon>Gammaproteobacteria</taxon>
        <taxon>Vibrionales</taxon>
        <taxon>Vibrionaceae</taxon>
        <taxon>Vibrio</taxon>
    </lineage>
</organism>
<dbReference type="AlphaFoldDB" id="A0AAV2VPP0"/>
<accession>A0AAV2VPP0</accession>
<name>A0AAV2VPP0_9VIBR</name>
<comment type="caution">
    <text evidence="1">The sequence shown here is derived from an EMBL/GenBank/DDBJ whole genome shotgun (WGS) entry which is preliminary data.</text>
</comment>